<dbReference type="EMBL" id="CZRL01000010">
    <property type="protein sequence ID" value="CUS50087.1"/>
    <property type="molecule type" value="Genomic_DNA"/>
</dbReference>
<proteinExistence type="predicted"/>
<dbReference type="Gene3D" id="3.20.20.30">
    <property type="entry name" value="Luciferase-like domain"/>
    <property type="match status" value="1"/>
</dbReference>
<sequence length="354" mass="39451">MKFGVLFTSHPHADLEPYPHRDVHARTTAEILEVDRLGYDTAWIAEHHFSNGYGILPDPFTYIGYLAAKTKQIKLGPAVMTLPLYNPVRVVENAGFADILSNGRFILGLGSGYRPYEFEGMGIPFDERRDIQEEALEIVLSALHSRQIKHEGKYFNLDVSGDYEIFPASIQTPHVPLYLAAGTDRSIGVAAHHGCGLMLSTLPAFEKIAMQTEFYRTALNDTPEKWRGNPAYGHIDQARWVYVAESDAKAKEESAAGLVHHIKNFMAKNAAGYLGSVSEKDQGAELDYDELAQTTLLHGSPDTVIRRLQELQEMTGITSLVLHYPPYYGIDNTLKSLRLFAEEVIPAFRIEAAA</sequence>
<dbReference type="InterPro" id="IPR036661">
    <property type="entry name" value="Luciferase-like_sf"/>
</dbReference>
<dbReference type="PANTHER" id="PTHR30137">
    <property type="entry name" value="LUCIFERASE-LIKE MONOOXYGENASE"/>
    <property type="match status" value="1"/>
</dbReference>
<dbReference type="AlphaFoldDB" id="A0A160TSF6"/>
<dbReference type="GO" id="GO:0005829">
    <property type="term" value="C:cytosol"/>
    <property type="evidence" value="ECO:0007669"/>
    <property type="project" value="TreeGrafter"/>
</dbReference>
<reference evidence="4" key="1">
    <citation type="submission" date="2015-10" db="EMBL/GenBank/DDBJ databases">
        <authorList>
            <person name="Gilbert D.G."/>
        </authorList>
    </citation>
    <scope>NUCLEOTIDE SEQUENCE</scope>
</reference>
<evidence type="ECO:0000256" key="2">
    <source>
        <dbReference type="ARBA" id="ARBA00023033"/>
    </source>
</evidence>
<dbReference type="GO" id="GO:0016705">
    <property type="term" value="F:oxidoreductase activity, acting on paired donors, with incorporation or reduction of molecular oxygen"/>
    <property type="evidence" value="ECO:0007669"/>
    <property type="project" value="InterPro"/>
</dbReference>
<evidence type="ECO:0000259" key="3">
    <source>
        <dbReference type="Pfam" id="PF00296"/>
    </source>
</evidence>
<evidence type="ECO:0000256" key="1">
    <source>
        <dbReference type="ARBA" id="ARBA00023002"/>
    </source>
</evidence>
<dbReference type="Pfam" id="PF00296">
    <property type="entry name" value="Bac_luciferase"/>
    <property type="match status" value="1"/>
</dbReference>
<dbReference type="SUPFAM" id="SSF51679">
    <property type="entry name" value="Bacterial luciferase-like"/>
    <property type="match status" value="1"/>
</dbReference>
<organism evidence="4">
    <name type="scientific">hydrothermal vent metagenome</name>
    <dbReference type="NCBI Taxonomy" id="652676"/>
    <lineage>
        <taxon>unclassified sequences</taxon>
        <taxon>metagenomes</taxon>
        <taxon>ecological metagenomes</taxon>
    </lineage>
</organism>
<keyword evidence="2" id="KW-0503">Monooxygenase</keyword>
<name>A0A160TSF6_9ZZZZ</name>
<keyword evidence="1" id="KW-0560">Oxidoreductase</keyword>
<dbReference type="GO" id="GO:0004497">
    <property type="term" value="F:monooxygenase activity"/>
    <property type="evidence" value="ECO:0007669"/>
    <property type="project" value="UniProtKB-KW"/>
</dbReference>
<dbReference type="InterPro" id="IPR050766">
    <property type="entry name" value="Bact_Lucif_Oxidored"/>
</dbReference>
<dbReference type="PANTHER" id="PTHR30137:SF8">
    <property type="entry name" value="BLR5498 PROTEIN"/>
    <property type="match status" value="1"/>
</dbReference>
<evidence type="ECO:0000313" key="4">
    <source>
        <dbReference type="EMBL" id="CUS50087.1"/>
    </source>
</evidence>
<accession>A0A160TSF6</accession>
<protein>
    <submittedName>
        <fullName evidence="4">Luciferase family protein</fullName>
    </submittedName>
</protein>
<gene>
    <name evidence="4" type="ORF">MGWOODY_XGa996</name>
</gene>
<feature type="domain" description="Luciferase-like" evidence="3">
    <location>
        <begin position="1"/>
        <end position="314"/>
    </location>
</feature>
<dbReference type="InterPro" id="IPR011251">
    <property type="entry name" value="Luciferase-like_dom"/>
</dbReference>